<proteinExistence type="predicted"/>
<dbReference type="EMBL" id="JQCP01000002">
    <property type="protein sequence ID" value="KRO02153.1"/>
    <property type="molecule type" value="Genomic_DNA"/>
</dbReference>
<evidence type="ECO:0000313" key="1">
    <source>
        <dbReference type="EMBL" id="KRO02153.1"/>
    </source>
</evidence>
<accession>A0ABR5Q013</accession>
<protein>
    <recommendedName>
        <fullName evidence="3">Phage protein</fullName>
    </recommendedName>
</protein>
<dbReference type="GeneID" id="84904383"/>
<reference evidence="1 2" key="1">
    <citation type="journal article" date="2015" name="Genome Announc.">
        <title>Expanding the biotechnology potential of lactobacilli through comparative genomics of 213 strains and associated genera.</title>
        <authorList>
            <person name="Sun Z."/>
            <person name="Harris H.M."/>
            <person name="McCann A."/>
            <person name="Guo C."/>
            <person name="Argimon S."/>
            <person name="Zhang W."/>
            <person name="Yang X."/>
            <person name="Jeffery I.B."/>
            <person name="Cooney J.C."/>
            <person name="Kagawa T.F."/>
            <person name="Liu W."/>
            <person name="Song Y."/>
            <person name="Salvetti E."/>
            <person name="Wrobel A."/>
            <person name="Rasinkangas P."/>
            <person name="Parkhill J."/>
            <person name="Rea M.C."/>
            <person name="O'Sullivan O."/>
            <person name="Ritari J."/>
            <person name="Douillard F.P."/>
            <person name="Paul Ross R."/>
            <person name="Yang R."/>
            <person name="Briner A.E."/>
            <person name="Felis G.E."/>
            <person name="de Vos W.M."/>
            <person name="Barrangou R."/>
            <person name="Klaenhammer T.R."/>
            <person name="Caufield P.W."/>
            <person name="Cui Y."/>
            <person name="Zhang H."/>
            <person name="O'Toole P.W."/>
        </authorList>
    </citation>
    <scope>NUCLEOTIDE SEQUENCE [LARGE SCALE GENOMIC DNA]</scope>
    <source>
        <strain evidence="1 2">DSM 7090</strain>
    </source>
</reference>
<organism evidence="1 2">
    <name type="scientific">Lancefieldella rimae</name>
    <dbReference type="NCBI Taxonomy" id="1383"/>
    <lineage>
        <taxon>Bacteria</taxon>
        <taxon>Bacillati</taxon>
        <taxon>Actinomycetota</taxon>
        <taxon>Coriobacteriia</taxon>
        <taxon>Coriobacteriales</taxon>
        <taxon>Atopobiaceae</taxon>
        <taxon>Lancefieldella</taxon>
    </lineage>
</organism>
<comment type="caution">
    <text evidence="1">The sequence shown here is derived from an EMBL/GenBank/DDBJ whole genome shotgun (WGS) entry which is preliminary data.</text>
</comment>
<name>A0ABR5Q013_9ACTN</name>
<gene>
    <name evidence="1" type="ORF">IV60_GL000574</name>
</gene>
<evidence type="ECO:0000313" key="2">
    <source>
        <dbReference type="Proteomes" id="UP000051927"/>
    </source>
</evidence>
<dbReference type="RefSeq" id="WP_003149089.1">
    <property type="nucleotide sequence ID" value="NZ_JQCP01000002.1"/>
</dbReference>
<keyword evidence="2" id="KW-1185">Reference proteome</keyword>
<dbReference type="Proteomes" id="UP000051927">
    <property type="component" value="Unassembled WGS sequence"/>
</dbReference>
<evidence type="ECO:0008006" key="3">
    <source>
        <dbReference type="Google" id="ProtNLM"/>
    </source>
</evidence>
<sequence length="82" mass="9849">MKKYNTNENGTTWIIEEVRFDEFEDGVYENPTFKELASFPTYEKAYKNWMNYCSGANDYYGACDNQNYSAAYFFRIKERNEL</sequence>